<evidence type="ECO:0000256" key="3">
    <source>
        <dbReference type="ARBA" id="ARBA00023242"/>
    </source>
</evidence>
<feature type="compositionally biased region" description="Basic and acidic residues" evidence="5">
    <location>
        <begin position="517"/>
        <end position="527"/>
    </location>
</feature>
<gene>
    <name evidence="9" type="ORF">RhiirA4_532475</name>
</gene>
<evidence type="ECO:0000259" key="6">
    <source>
        <dbReference type="PROSITE" id="PS50102"/>
    </source>
</evidence>
<dbReference type="Proteomes" id="UP000234323">
    <property type="component" value="Unassembled WGS sequence"/>
</dbReference>
<dbReference type="SMART" id="SM00715">
    <property type="entry name" value="LA"/>
    <property type="match status" value="1"/>
</dbReference>
<accession>A0A2I1G1A8</accession>
<keyword evidence="2 4" id="KW-0694">RNA-binding</keyword>
<dbReference type="Pfam" id="PF05383">
    <property type="entry name" value="La"/>
    <property type="match status" value="1"/>
</dbReference>
<evidence type="ECO:0000313" key="9">
    <source>
        <dbReference type="EMBL" id="PKY40408.1"/>
    </source>
</evidence>
<keyword evidence="3" id="KW-0539">Nucleus</keyword>
<evidence type="ECO:0000313" key="10">
    <source>
        <dbReference type="Proteomes" id="UP000234323"/>
    </source>
</evidence>
<feature type="domain" description="RRM" evidence="6">
    <location>
        <begin position="169"/>
        <end position="246"/>
    </location>
</feature>
<dbReference type="OrthoDB" id="439993at2759"/>
<dbReference type="PANTHER" id="PTHR22792">
    <property type="entry name" value="LUPUS LA PROTEIN-RELATED"/>
    <property type="match status" value="1"/>
</dbReference>
<dbReference type="GO" id="GO:0005634">
    <property type="term" value="C:nucleus"/>
    <property type="evidence" value="ECO:0007669"/>
    <property type="project" value="UniProtKB-SubCell"/>
</dbReference>
<dbReference type="EMBL" id="LLXI01000099">
    <property type="protein sequence ID" value="PKY40408.1"/>
    <property type="molecule type" value="Genomic_DNA"/>
</dbReference>
<dbReference type="InterPro" id="IPR002344">
    <property type="entry name" value="Lupus_La"/>
</dbReference>
<dbReference type="InterPro" id="IPR014886">
    <property type="entry name" value="La_xRRM"/>
</dbReference>
<evidence type="ECO:0000256" key="2">
    <source>
        <dbReference type="ARBA" id="ARBA00022884"/>
    </source>
</evidence>
<dbReference type="GO" id="GO:1990904">
    <property type="term" value="C:ribonucleoprotein complex"/>
    <property type="evidence" value="ECO:0007669"/>
    <property type="project" value="UniProtKB-UniRule"/>
</dbReference>
<dbReference type="VEuPathDB" id="FungiDB:FUN_001577"/>
<evidence type="ECO:0000256" key="1">
    <source>
        <dbReference type="ARBA" id="ARBA00004123"/>
    </source>
</evidence>
<dbReference type="InterPro" id="IPR045180">
    <property type="entry name" value="La_dom_prot"/>
</dbReference>
<keyword evidence="10" id="KW-1185">Reference proteome</keyword>
<feature type="region of interest" description="Disordered" evidence="5">
    <location>
        <begin position="1"/>
        <end position="68"/>
    </location>
</feature>
<protein>
    <submittedName>
        <fullName evidence="9">Uncharacterized protein</fullName>
    </submittedName>
</protein>
<feature type="region of interest" description="Disordered" evidence="5">
    <location>
        <begin position="387"/>
        <end position="565"/>
    </location>
</feature>
<evidence type="ECO:0000259" key="8">
    <source>
        <dbReference type="PROSITE" id="PS51939"/>
    </source>
</evidence>
<dbReference type="PROSITE" id="PS50961">
    <property type="entry name" value="HTH_LA"/>
    <property type="match status" value="1"/>
</dbReference>
<dbReference type="InterPro" id="IPR006630">
    <property type="entry name" value="La_HTH"/>
</dbReference>
<dbReference type="SUPFAM" id="SSF54928">
    <property type="entry name" value="RNA-binding domain, RBD"/>
    <property type="match status" value="1"/>
</dbReference>
<dbReference type="GO" id="GO:0003729">
    <property type="term" value="F:mRNA binding"/>
    <property type="evidence" value="ECO:0007669"/>
    <property type="project" value="TreeGrafter"/>
</dbReference>
<dbReference type="InterPro" id="IPR036388">
    <property type="entry name" value="WH-like_DNA-bd_sf"/>
</dbReference>
<evidence type="ECO:0000256" key="4">
    <source>
        <dbReference type="PROSITE-ProRule" id="PRU00332"/>
    </source>
</evidence>
<dbReference type="Gene3D" id="1.10.10.10">
    <property type="entry name" value="Winged helix-like DNA-binding domain superfamily/Winged helix DNA-binding domain"/>
    <property type="match status" value="1"/>
</dbReference>
<sequence length="565" mass="64514">MASTQERKHIPEQTQTSDNSTESVSCALLDAVAPENITDMATDPGKSNANGSANDAAMSSVESTRTPEQIEELKKKILTQVEYYFGDKNLPNDKFLNEVRSKNPQGWVPLKMICKFKKMQVYKDYDLIIEALRESPNLLEVDEQGEHVRRKTLVMIDIPQHIKDSPIWRSIYVKGFNKDEIDTNYEKEVASYFSQYGKVEKAFARRDDDNTYKDSFFIQFATHEEAKKVSEMDISYKNVKLTMMMKFDYCEMKCVEKGLDPNTMRLQKQQITKKEKRPSKKWNPGCLLHFEDAGPKSTYLTIRTQMQNHFGDVKYVQYDPKNSSGVIEFEHPIDHKIIESTPSDKLEFDGIKPKFRILEGDEEKDYYQKKKNEFFEKSKQSNALKAEFGINSEESSGNNTNKNVRGKGRGRGTTRGRGNGRKEKQHTGGKKRKTESQDKLDDDVAPTNREKQSTESGGQKRKQDGSDDVAADDLSPTKKSRSEKVLSEDDDASPVEEKQHVESTGQVKLKDEPEDDVGGRSTKEHIVPEVLSSSLERKRKAIDLNDSDELQERPPKSPNLEIADE</sequence>
<dbReference type="VEuPathDB" id="FungiDB:RhiirFUN_026372"/>
<dbReference type="InterPro" id="IPR012677">
    <property type="entry name" value="Nucleotide-bd_a/b_plait_sf"/>
</dbReference>
<dbReference type="SUPFAM" id="SSF46785">
    <property type="entry name" value="Winged helix' DNA-binding domain"/>
    <property type="match status" value="1"/>
</dbReference>
<feature type="compositionally biased region" description="Basic and acidic residues" evidence="5">
    <location>
        <begin position="1"/>
        <end position="11"/>
    </location>
</feature>
<evidence type="ECO:0000256" key="5">
    <source>
        <dbReference type="SAM" id="MobiDB-lite"/>
    </source>
</evidence>
<dbReference type="AlphaFoldDB" id="A0A2I1G1A8"/>
<dbReference type="GO" id="GO:0006396">
    <property type="term" value="P:RNA processing"/>
    <property type="evidence" value="ECO:0007669"/>
    <property type="project" value="InterPro"/>
</dbReference>
<dbReference type="Pfam" id="PF08777">
    <property type="entry name" value="RRM_3"/>
    <property type="match status" value="1"/>
</dbReference>
<dbReference type="PROSITE" id="PS51939">
    <property type="entry name" value="XRRM"/>
    <property type="match status" value="1"/>
</dbReference>
<feature type="domain" description="HTH La-type RNA-binding" evidence="7">
    <location>
        <begin position="67"/>
        <end position="158"/>
    </location>
</feature>
<dbReference type="PANTHER" id="PTHR22792:SF140">
    <property type="entry name" value="ACHILLES, ISOFORM A"/>
    <property type="match status" value="1"/>
</dbReference>
<dbReference type="InterPro" id="IPR035979">
    <property type="entry name" value="RBD_domain_sf"/>
</dbReference>
<dbReference type="InterPro" id="IPR036390">
    <property type="entry name" value="WH_DNA-bd_sf"/>
</dbReference>
<organism evidence="9 10">
    <name type="scientific">Rhizophagus irregularis</name>
    <dbReference type="NCBI Taxonomy" id="588596"/>
    <lineage>
        <taxon>Eukaryota</taxon>
        <taxon>Fungi</taxon>
        <taxon>Fungi incertae sedis</taxon>
        <taxon>Mucoromycota</taxon>
        <taxon>Glomeromycotina</taxon>
        <taxon>Glomeromycetes</taxon>
        <taxon>Glomerales</taxon>
        <taxon>Glomeraceae</taxon>
        <taxon>Rhizophagus</taxon>
    </lineage>
</organism>
<dbReference type="InterPro" id="IPR000504">
    <property type="entry name" value="RRM_dom"/>
</dbReference>
<name>A0A2I1G1A8_9GLOM</name>
<feature type="compositionally biased region" description="Polar residues" evidence="5">
    <location>
        <begin position="12"/>
        <end position="24"/>
    </location>
</feature>
<comment type="subcellular location">
    <subcellularLocation>
        <location evidence="1">Nucleus</location>
    </subcellularLocation>
</comment>
<dbReference type="PROSITE" id="PS50102">
    <property type="entry name" value="RRM"/>
    <property type="match status" value="1"/>
</dbReference>
<dbReference type="SMART" id="SM00360">
    <property type="entry name" value="RRM"/>
    <property type="match status" value="1"/>
</dbReference>
<comment type="caution">
    <text evidence="9">The sequence shown here is derived from an EMBL/GenBank/DDBJ whole genome shotgun (WGS) entry which is preliminary data.</text>
</comment>
<feature type="compositionally biased region" description="Basic residues" evidence="5">
    <location>
        <begin position="404"/>
        <end position="414"/>
    </location>
</feature>
<proteinExistence type="predicted"/>
<dbReference type="Gene3D" id="3.30.70.330">
    <property type="match status" value="2"/>
</dbReference>
<dbReference type="PRINTS" id="PR00302">
    <property type="entry name" value="LUPUSLA"/>
</dbReference>
<reference evidence="9 10" key="1">
    <citation type="submission" date="2015-10" db="EMBL/GenBank/DDBJ databases">
        <title>Genome analyses suggest a sexual origin of heterokaryosis in a supposedly ancient asexual fungus.</title>
        <authorList>
            <person name="Ropars J."/>
            <person name="Sedzielewska K."/>
            <person name="Noel J."/>
            <person name="Charron P."/>
            <person name="Farinelli L."/>
            <person name="Marton T."/>
            <person name="Kruger M."/>
            <person name="Pelin A."/>
            <person name="Brachmann A."/>
            <person name="Corradi N."/>
        </authorList>
    </citation>
    <scope>NUCLEOTIDE SEQUENCE [LARGE SCALE GENOMIC DNA]</scope>
    <source>
        <strain evidence="9 10">A4</strain>
    </source>
</reference>
<dbReference type="VEuPathDB" id="FungiDB:RhiirA1_148612"/>
<evidence type="ECO:0000259" key="7">
    <source>
        <dbReference type="PROSITE" id="PS50961"/>
    </source>
</evidence>
<feature type="domain" description="XRRM" evidence="8">
    <location>
        <begin position="281"/>
        <end position="420"/>
    </location>
</feature>